<dbReference type="SUPFAM" id="SSF56672">
    <property type="entry name" value="DNA/RNA polymerases"/>
    <property type="match status" value="1"/>
</dbReference>
<accession>A0A371E5J9</accession>
<reference evidence="2" key="1">
    <citation type="submission" date="2018-05" db="EMBL/GenBank/DDBJ databases">
        <title>Draft genome of Mucuna pruriens seed.</title>
        <authorList>
            <person name="Nnadi N.E."/>
            <person name="Vos R."/>
            <person name="Hasami M.H."/>
            <person name="Devisetty U.K."/>
            <person name="Aguiy J.C."/>
        </authorList>
    </citation>
    <scope>NUCLEOTIDE SEQUENCE [LARGE SCALE GENOMIC DNA]</scope>
    <source>
        <strain evidence="2">JCA_2017</strain>
    </source>
</reference>
<dbReference type="EMBL" id="QJKJ01016231">
    <property type="protein sequence ID" value="RDX61283.1"/>
    <property type="molecule type" value="Genomic_DNA"/>
</dbReference>
<dbReference type="PANTHER" id="PTHR24559:SF450">
    <property type="entry name" value="RNA-DIRECTED DNA POLYMERASE HOMOLOG"/>
    <property type="match status" value="1"/>
</dbReference>
<dbReference type="Proteomes" id="UP000257109">
    <property type="component" value="Unassembled WGS sequence"/>
</dbReference>
<sequence>MCVDCTSINSITVRYRHPIPRLDDLLDELYDACVFSKIDLRNGCHQIHMKVGDKCKIAFKTKLGHYEWLVMPFGLLNVPSTFMRLMNRVRRSLMGKCVVVYLDDIHVYSNCIDDHVMHAMQWGLEGIKVDAEKVKTKLTNIRDVRSFLGLANFYRCFVKDFSTLAALLNEIAKIDSQERAFQTLKEGLTNAFILALPNFNKSLNLKLYALVKLYYLLLNEFVIHSDHETFKHMKDQDKLNKRHAKKANVVADALSRRHSLLSMLDTKLLGFKHIKELYLKYEYFTEIYDHCASAAKEGFYTYDG</sequence>
<dbReference type="InterPro" id="IPR043128">
    <property type="entry name" value="Rev_trsase/Diguanyl_cyclase"/>
</dbReference>
<dbReference type="InterPro" id="IPR053134">
    <property type="entry name" value="RNA-dir_DNA_polymerase"/>
</dbReference>
<gene>
    <name evidence="2" type="primary">pol</name>
    <name evidence="2" type="ORF">CR513_60500</name>
</gene>
<evidence type="ECO:0000313" key="2">
    <source>
        <dbReference type="EMBL" id="RDX61283.1"/>
    </source>
</evidence>
<protein>
    <submittedName>
        <fullName evidence="2">Retrovirus-related Pol polyprotein from transposon 17.6</fullName>
    </submittedName>
</protein>
<evidence type="ECO:0000259" key="1">
    <source>
        <dbReference type="Pfam" id="PF00078"/>
    </source>
</evidence>
<dbReference type="PANTHER" id="PTHR24559">
    <property type="entry name" value="TRANSPOSON TY3-I GAG-POL POLYPROTEIN"/>
    <property type="match status" value="1"/>
</dbReference>
<dbReference type="InterPro" id="IPR000477">
    <property type="entry name" value="RT_dom"/>
</dbReference>
<organism evidence="2 3">
    <name type="scientific">Mucuna pruriens</name>
    <name type="common">Velvet bean</name>
    <name type="synonym">Dolichos pruriens</name>
    <dbReference type="NCBI Taxonomy" id="157652"/>
    <lineage>
        <taxon>Eukaryota</taxon>
        <taxon>Viridiplantae</taxon>
        <taxon>Streptophyta</taxon>
        <taxon>Embryophyta</taxon>
        <taxon>Tracheophyta</taxon>
        <taxon>Spermatophyta</taxon>
        <taxon>Magnoliopsida</taxon>
        <taxon>eudicotyledons</taxon>
        <taxon>Gunneridae</taxon>
        <taxon>Pentapetalae</taxon>
        <taxon>rosids</taxon>
        <taxon>fabids</taxon>
        <taxon>Fabales</taxon>
        <taxon>Fabaceae</taxon>
        <taxon>Papilionoideae</taxon>
        <taxon>50 kb inversion clade</taxon>
        <taxon>NPAAA clade</taxon>
        <taxon>indigoferoid/millettioid clade</taxon>
        <taxon>Phaseoleae</taxon>
        <taxon>Mucuna</taxon>
    </lineage>
</organism>
<dbReference type="CDD" id="cd01647">
    <property type="entry name" value="RT_LTR"/>
    <property type="match status" value="1"/>
</dbReference>
<keyword evidence="3" id="KW-1185">Reference proteome</keyword>
<dbReference type="Pfam" id="PF00078">
    <property type="entry name" value="RVT_1"/>
    <property type="match status" value="1"/>
</dbReference>
<feature type="non-terminal residue" evidence="2">
    <location>
        <position position="1"/>
    </location>
</feature>
<evidence type="ECO:0000313" key="3">
    <source>
        <dbReference type="Proteomes" id="UP000257109"/>
    </source>
</evidence>
<dbReference type="OrthoDB" id="415724at2759"/>
<dbReference type="AlphaFoldDB" id="A0A371E5J9"/>
<dbReference type="Gene3D" id="3.30.70.270">
    <property type="match status" value="1"/>
</dbReference>
<comment type="caution">
    <text evidence="2">The sequence shown here is derived from an EMBL/GenBank/DDBJ whole genome shotgun (WGS) entry which is preliminary data.</text>
</comment>
<feature type="domain" description="Reverse transcriptase" evidence="1">
    <location>
        <begin position="2"/>
        <end position="149"/>
    </location>
</feature>
<dbReference type="Gene3D" id="3.10.10.10">
    <property type="entry name" value="HIV Type 1 Reverse Transcriptase, subunit A, domain 1"/>
    <property type="match status" value="1"/>
</dbReference>
<dbReference type="InterPro" id="IPR043502">
    <property type="entry name" value="DNA/RNA_pol_sf"/>
</dbReference>
<proteinExistence type="predicted"/>
<name>A0A371E5J9_MUCPR</name>